<dbReference type="InterPro" id="IPR005828">
    <property type="entry name" value="MFS_sugar_transport-like"/>
</dbReference>
<proteinExistence type="predicted"/>
<dbReference type="STRING" id="946122.A0A0C2SC99"/>
<keyword evidence="7" id="KW-1185">Reference proteome</keyword>
<evidence type="ECO:0000313" key="6">
    <source>
        <dbReference type="EMBL" id="KIL60505.1"/>
    </source>
</evidence>
<evidence type="ECO:0000313" key="7">
    <source>
        <dbReference type="Proteomes" id="UP000054549"/>
    </source>
</evidence>
<dbReference type="GO" id="GO:0016020">
    <property type="term" value="C:membrane"/>
    <property type="evidence" value="ECO:0007669"/>
    <property type="project" value="UniProtKB-SubCell"/>
</dbReference>
<accession>A0A0C2SC99</accession>
<dbReference type="GO" id="GO:0022857">
    <property type="term" value="F:transmembrane transporter activity"/>
    <property type="evidence" value="ECO:0007669"/>
    <property type="project" value="InterPro"/>
</dbReference>
<dbReference type="InParanoid" id="A0A0C2SC99"/>
<dbReference type="Gene3D" id="1.20.1250.20">
    <property type="entry name" value="MFS general substrate transporter like domains"/>
    <property type="match status" value="1"/>
</dbReference>
<evidence type="ECO:0000256" key="3">
    <source>
        <dbReference type="ARBA" id="ARBA00022989"/>
    </source>
</evidence>
<gene>
    <name evidence="6" type="ORF">M378DRAFT_915267</name>
</gene>
<keyword evidence="2 5" id="KW-0812">Transmembrane</keyword>
<evidence type="ECO:0000256" key="5">
    <source>
        <dbReference type="SAM" id="Phobius"/>
    </source>
</evidence>
<protein>
    <submittedName>
        <fullName evidence="6">Uncharacterized protein</fullName>
    </submittedName>
</protein>
<feature type="transmembrane region" description="Helical" evidence="5">
    <location>
        <begin position="41"/>
        <end position="60"/>
    </location>
</feature>
<dbReference type="AlphaFoldDB" id="A0A0C2SC99"/>
<keyword evidence="3 5" id="KW-1133">Transmembrane helix</keyword>
<evidence type="ECO:0000256" key="2">
    <source>
        <dbReference type="ARBA" id="ARBA00022692"/>
    </source>
</evidence>
<evidence type="ECO:0000256" key="4">
    <source>
        <dbReference type="ARBA" id="ARBA00023136"/>
    </source>
</evidence>
<dbReference type="OrthoDB" id="4142200at2759"/>
<dbReference type="Pfam" id="PF00083">
    <property type="entry name" value="Sugar_tr"/>
    <property type="match status" value="1"/>
</dbReference>
<reference evidence="6 7" key="1">
    <citation type="submission" date="2014-04" db="EMBL/GenBank/DDBJ databases">
        <title>Evolutionary Origins and Diversification of the Mycorrhizal Mutualists.</title>
        <authorList>
            <consortium name="DOE Joint Genome Institute"/>
            <consortium name="Mycorrhizal Genomics Consortium"/>
            <person name="Kohler A."/>
            <person name="Kuo A."/>
            <person name="Nagy L.G."/>
            <person name="Floudas D."/>
            <person name="Copeland A."/>
            <person name="Barry K.W."/>
            <person name="Cichocki N."/>
            <person name="Veneault-Fourrey C."/>
            <person name="LaButti K."/>
            <person name="Lindquist E.A."/>
            <person name="Lipzen A."/>
            <person name="Lundell T."/>
            <person name="Morin E."/>
            <person name="Murat C."/>
            <person name="Riley R."/>
            <person name="Ohm R."/>
            <person name="Sun H."/>
            <person name="Tunlid A."/>
            <person name="Henrissat B."/>
            <person name="Grigoriev I.V."/>
            <person name="Hibbett D.S."/>
            <person name="Martin F."/>
        </authorList>
    </citation>
    <scope>NUCLEOTIDE SEQUENCE [LARGE SCALE GENOMIC DNA]</scope>
    <source>
        <strain evidence="6 7">Koide BX008</strain>
    </source>
</reference>
<dbReference type="HOGENOM" id="CLU_2704336_0_0_1"/>
<feature type="transmembrane region" description="Helical" evidence="5">
    <location>
        <begin position="15"/>
        <end position="34"/>
    </location>
</feature>
<comment type="subcellular location">
    <subcellularLocation>
        <location evidence="1">Membrane</location>
    </subcellularLocation>
</comment>
<organism evidence="6 7">
    <name type="scientific">Amanita muscaria (strain Koide BX008)</name>
    <dbReference type="NCBI Taxonomy" id="946122"/>
    <lineage>
        <taxon>Eukaryota</taxon>
        <taxon>Fungi</taxon>
        <taxon>Dikarya</taxon>
        <taxon>Basidiomycota</taxon>
        <taxon>Agaricomycotina</taxon>
        <taxon>Agaricomycetes</taxon>
        <taxon>Agaricomycetidae</taxon>
        <taxon>Agaricales</taxon>
        <taxon>Pluteineae</taxon>
        <taxon>Amanitaceae</taxon>
        <taxon>Amanita</taxon>
    </lineage>
</organism>
<keyword evidence="4 5" id="KW-0472">Membrane</keyword>
<dbReference type="Proteomes" id="UP000054549">
    <property type="component" value="Unassembled WGS sequence"/>
</dbReference>
<dbReference type="InterPro" id="IPR036259">
    <property type="entry name" value="MFS_trans_sf"/>
</dbReference>
<sequence length="73" mass="8088">MCSKVPGLTGRRADLITSSVQYVLNVAFTVIFYIDKWGRRPMLVAGTLLMGYLLYLVGGLQDRLVLEIHLSGS</sequence>
<dbReference type="EMBL" id="KN818297">
    <property type="protein sequence ID" value="KIL60505.1"/>
    <property type="molecule type" value="Genomic_DNA"/>
</dbReference>
<evidence type="ECO:0000256" key="1">
    <source>
        <dbReference type="ARBA" id="ARBA00004370"/>
    </source>
</evidence>
<name>A0A0C2SC99_AMAMK</name>